<keyword evidence="1" id="KW-1133">Transmembrane helix</keyword>
<evidence type="ECO:0000313" key="3">
    <source>
        <dbReference type="Proteomes" id="UP000002517"/>
    </source>
</evidence>
<keyword evidence="1" id="KW-0812">Transmembrane</keyword>
<proteinExistence type="predicted"/>
<dbReference type="LegioList" id="lpl2485"/>
<dbReference type="AlphaFoldDB" id="Q5WTN9"/>
<protein>
    <submittedName>
        <fullName evidence="2">Uncharacterized protein</fullName>
    </submittedName>
</protein>
<sequence length="227" mass="26137">MPSCLLMHYSINIQINLIILIISMFQKFLLLAFMLYPFEYSLASIPKDVIESCKKGSAVSGSIVVTDLGNIGFIRDSNDKCNNHYLTEYKDKYYGFITCDDNPYFIIDEKKYAIADAVIESEKPYEPSFAILTEGTYWLKIDDSQRSYLCVRSPSEDFGGESNRSIARSQFYIAANAFDRKEPVKLYFYYYHPELLDCMPAAPACANQNICYRNMYLCPKKQALDKE</sequence>
<organism evidence="2 3">
    <name type="scientific">Legionella pneumophila (strain Lens)</name>
    <dbReference type="NCBI Taxonomy" id="297245"/>
    <lineage>
        <taxon>Bacteria</taxon>
        <taxon>Pseudomonadati</taxon>
        <taxon>Pseudomonadota</taxon>
        <taxon>Gammaproteobacteria</taxon>
        <taxon>Legionellales</taxon>
        <taxon>Legionellaceae</taxon>
        <taxon>Legionella</taxon>
    </lineage>
</organism>
<evidence type="ECO:0000313" key="2">
    <source>
        <dbReference type="EMBL" id="CAH16725.1"/>
    </source>
</evidence>
<feature type="transmembrane region" description="Helical" evidence="1">
    <location>
        <begin position="15"/>
        <end position="38"/>
    </location>
</feature>
<name>Q5WTN9_LEGPL</name>
<dbReference type="EMBL" id="CR628337">
    <property type="protein sequence ID" value="CAH16725.1"/>
    <property type="molecule type" value="Genomic_DNA"/>
</dbReference>
<dbReference type="HOGENOM" id="CLU_1218530_0_0_6"/>
<dbReference type="Proteomes" id="UP000002517">
    <property type="component" value="Chromosome"/>
</dbReference>
<keyword evidence="1" id="KW-0472">Membrane</keyword>
<accession>Q5WTN9</accession>
<reference evidence="2 3" key="1">
    <citation type="journal article" date="2004" name="Nat. Genet.">
        <title>Evidence in the Legionella pneumophila genome for exploitation of host cell functions and high genome plasticity.</title>
        <authorList>
            <person name="Cazalet C."/>
            <person name="Rusniok C."/>
            <person name="Bruggemann H."/>
            <person name="Zidane N."/>
            <person name="Magnier A."/>
            <person name="Ma L."/>
            <person name="Tichit M."/>
            <person name="Jarraud S."/>
            <person name="Bouchier C."/>
            <person name="Vandenesch F."/>
            <person name="Kunst F."/>
            <person name="Etienne J."/>
            <person name="Glaser P."/>
            <person name="Buchrieser C."/>
        </authorList>
    </citation>
    <scope>NUCLEOTIDE SEQUENCE [LARGE SCALE GENOMIC DNA]</scope>
    <source>
        <strain evidence="2 3">Lens</strain>
    </source>
</reference>
<dbReference type="KEGG" id="lpf:lpl2485"/>
<evidence type="ECO:0000256" key="1">
    <source>
        <dbReference type="SAM" id="Phobius"/>
    </source>
</evidence>
<gene>
    <name evidence="2" type="ordered locus">lpl2485</name>
</gene>